<feature type="binding site" evidence="14">
    <location>
        <position position="99"/>
    </location>
    <ligand>
        <name>Fe cation</name>
        <dbReference type="ChEBI" id="CHEBI:24875"/>
    </ligand>
</feature>
<dbReference type="GO" id="GO:0005829">
    <property type="term" value="C:cytosol"/>
    <property type="evidence" value="ECO:0007669"/>
    <property type="project" value="TreeGrafter"/>
</dbReference>
<dbReference type="GO" id="GO:0003700">
    <property type="term" value="F:DNA-binding transcription factor activity"/>
    <property type="evidence" value="ECO:0007669"/>
    <property type="project" value="InterPro"/>
</dbReference>
<comment type="subcellular location">
    <subcellularLocation>
        <location evidence="1">Cytoplasm</location>
    </subcellularLocation>
</comment>
<keyword evidence="5" id="KW-0963">Cytoplasm</keyword>
<accession>A0A7V3VTR4</accession>
<comment type="caution">
    <text evidence="15">The sequence shown here is derived from an EMBL/GenBank/DDBJ whole genome shotgun (WGS) entry which is preliminary data.</text>
</comment>
<comment type="cofactor">
    <cofactor evidence="14">
        <name>Mn(2+)</name>
        <dbReference type="ChEBI" id="CHEBI:29035"/>
    </cofactor>
    <cofactor evidence="14">
        <name>Fe(2+)</name>
        <dbReference type="ChEBI" id="CHEBI:29033"/>
    </cofactor>
    <text evidence="14">Binds 1 Mn(2+) or Fe(2+) ion per subunit.</text>
</comment>
<evidence type="ECO:0000256" key="2">
    <source>
        <dbReference type="ARBA" id="ARBA00007957"/>
    </source>
</evidence>
<feature type="binding site" evidence="13">
    <location>
        <position position="146"/>
    </location>
    <ligand>
        <name>Zn(2+)</name>
        <dbReference type="ChEBI" id="CHEBI:29105"/>
    </ligand>
</feature>
<evidence type="ECO:0000256" key="3">
    <source>
        <dbReference type="ARBA" id="ARBA00011738"/>
    </source>
</evidence>
<evidence type="ECO:0000313" key="15">
    <source>
        <dbReference type="EMBL" id="HGE77499.1"/>
    </source>
</evidence>
<dbReference type="InterPro" id="IPR036390">
    <property type="entry name" value="WH_DNA-bd_sf"/>
</dbReference>
<gene>
    <name evidence="15" type="ORF">ENX68_00670</name>
</gene>
<dbReference type="Gene3D" id="1.10.10.10">
    <property type="entry name" value="Winged helix-like DNA-binding domain superfamily/Winged helix DNA-binding domain"/>
    <property type="match status" value="1"/>
</dbReference>
<feature type="binding site" evidence="14">
    <location>
        <position position="118"/>
    </location>
    <ligand>
        <name>Fe cation</name>
        <dbReference type="ChEBI" id="CHEBI:24875"/>
    </ligand>
</feature>
<evidence type="ECO:0000256" key="4">
    <source>
        <dbReference type="ARBA" id="ARBA00020910"/>
    </source>
</evidence>
<dbReference type="InterPro" id="IPR036388">
    <property type="entry name" value="WH-like_DNA-bd_sf"/>
</dbReference>
<keyword evidence="6" id="KW-0678">Repressor</keyword>
<comment type="subunit">
    <text evidence="3">Homodimer.</text>
</comment>
<feature type="binding site" evidence="13">
    <location>
        <position position="143"/>
    </location>
    <ligand>
        <name>Zn(2+)</name>
        <dbReference type="ChEBI" id="CHEBI:29105"/>
    </ligand>
</feature>
<evidence type="ECO:0000256" key="8">
    <source>
        <dbReference type="ARBA" id="ARBA00022833"/>
    </source>
</evidence>
<feature type="binding site" evidence="13">
    <location>
        <position position="103"/>
    </location>
    <ligand>
        <name>Zn(2+)</name>
        <dbReference type="ChEBI" id="CHEBI:29105"/>
    </ligand>
</feature>
<dbReference type="InterPro" id="IPR043135">
    <property type="entry name" value="Fur_C"/>
</dbReference>
<evidence type="ECO:0000256" key="9">
    <source>
        <dbReference type="ARBA" id="ARBA00023004"/>
    </source>
</evidence>
<dbReference type="PANTHER" id="PTHR33202">
    <property type="entry name" value="ZINC UPTAKE REGULATION PROTEIN"/>
    <property type="match status" value="1"/>
</dbReference>
<name>A0A7V3VTR4_UNCW3</name>
<dbReference type="PANTHER" id="PTHR33202:SF2">
    <property type="entry name" value="FERRIC UPTAKE REGULATION PROTEIN"/>
    <property type="match status" value="1"/>
</dbReference>
<feature type="binding site" evidence="13">
    <location>
        <position position="106"/>
    </location>
    <ligand>
        <name>Zn(2+)</name>
        <dbReference type="ChEBI" id="CHEBI:29105"/>
    </ligand>
</feature>
<organism evidence="15">
    <name type="scientific">candidate division WOR-3 bacterium</name>
    <dbReference type="NCBI Taxonomy" id="2052148"/>
    <lineage>
        <taxon>Bacteria</taxon>
        <taxon>Bacteria division WOR-3</taxon>
    </lineage>
</organism>
<evidence type="ECO:0000256" key="14">
    <source>
        <dbReference type="PIRSR" id="PIRSR602481-2"/>
    </source>
</evidence>
<dbReference type="GO" id="GO:1900705">
    <property type="term" value="P:negative regulation of siderophore biosynthetic process"/>
    <property type="evidence" value="ECO:0007669"/>
    <property type="project" value="TreeGrafter"/>
</dbReference>
<dbReference type="EMBL" id="DTOZ01000025">
    <property type="protein sequence ID" value="HGE77499.1"/>
    <property type="molecule type" value="Genomic_DNA"/>
</dbReference>
<proteinExistence type="inferred from homology"/>
<protein>
    <recommendedName>
        <fullName evidence="4">Ferric uptake regulation protein</fullName>
    </recommendedName>
</protein>
<evidence type="ECO:0000256" key="7">
    <source>
        <dbReference type="ARBA" id="ARBA00022723"/>
    </source>
</evidence>
<keyword evidence="9 14" id="KW-0408">Iron</keyword>
<sequence>MNFKIKKNYDIKRLNDYIATHGLKSSKKRQFIIGYFLKQDSHISAEELYNQIKNKIPGIGYSTVYRTLKLLAECGLAIPQYFEKRLVRFEPIHKKEHHDHLICIECGKIIEFTCGEIEKMQETIAQRYKFHIKNHKLEIYGLCLNCAKRRRE</sequence>
<keyword evidence="11" id="KW-0238">DNA-binding</keyword>
<dbReference type="Gene3D" id="3.30.1490.190">
    <property type="match status" value="1"/>
</dbReference>
<evidence type="ECO:0000256" key="12">
    <source>
        <dbReference type="ARBA" id="ARBA00023163"/>
    </source>
</evidence>
<keyword evidence="12" id="KW-0804">Transcription</keyword>
<keyword evidence="8 13" id="KW-0862">Zinc</keyword>
<keyword evidence="10" id="KW-0805">Transcription regulation</keyword>
<dbReference type="GO" id="GO:0000976">
    <property type="term" value="F:transcription cis-regulatory region binding"/>
    <property type="evidence" value="ECO:0007669"/>
    <property type="project" value="TreeGrafter"/>
</dbReference>
<evidence type="ECO:0000256" key="5">
    <source>
        <dbReference type="ARBA" id="ARBA00022490"/>
    </source>
</evidence>
<evidence type="ECO:0000256" key="10">
    <source>
        <dbReference type="ARBA" id="ARBA00023015"/>
    </source>
</evidence>
<dbReference type="InterPro" id="IPR002481">
    <property type="entry name" value="FUR"/>
</dbReference>
<dbReference type="CDD" id="cd07153">
    <property type="entry name" value="Fur_like"/>
    <property type="match status" value="1"/>
</dbReference>
<feature type="binding site" evidence="14">
    <location>
        <position position="135"/>
    </location>
    <ligand>
        <name>Fe cation</name>
        <dbReference type="ChEBI" id="CHEBI:24875"/>
    </ligand>
</feature>
<dbReference type="Pfam" id="PF01475">
    <property type="entry name" value="FUR"/>
    <property type="match status" value="1"/>
</dbReference>
<dbReference type="FunFam" id="3.30.1490.190:FF:000001">
    <property type="entry name" value="Ferric uptake regulation protein"/>
    <property type="match status" value="1"/>
</dbReference>
<evidence type="ECO:0000256" key="11">
    <source>
        <dbReference type="ARBA" id="ARBA00023125"/>
    </source>
</evidence>
<dbReference type="GO" id="GO:0008270">
    <property type="term" value="F:zinc ion binding"/>
    <property type="evidence" value="ECO:0007669"/>
    <property type="project" value="TreeGrafter"/>
</dbReference>
<comment type="cofactor">
    <cofactor evidence="13">
        <name>Zn(2+)</name>
        <dbReference type="ChEBI" id="CHEBI:29105"/>
    </cofactor>
    <text evidence="13">Binds 1 zinc ion per subunit.</text>
</comment>
<feature type="binding site" evidence="14">
    <location>
        <position position="97"/>
    </location>
    <ligand>
        <name>Fe cation</name>
        <dbReference type="ChEBI" id="CHEBI:24875"/>
    </ligand>
</feature>
<evidence type="ECO:0000256" key="6">
    <source>
        <dbReference type="ARBA" id="ARBA00022491"/>
    </source>
</evidence>
<evidence type="ECO:0000256" key="1">
    <source>
        <dbReference type="ARBA" id="ARBA00004496"/>
    </source>
</evidence>
<dbReference type="GO" id="GO:0045892">
    <property type="term" value="P:negative regulation of DNA-templated transcription"/>
    <property type="evidence" value="ECO:0007669"/>
    <property type="project" value="TreeGrafter"/>
</dbReference>
<keyword evidence="7 13" id="KW-0479">Metal-binding</keyword>
<dbReference type="SUPFAM" id="SSF46785">
    <property type="entry name" value="Winged helix' DNA-binding domain"/>
    <property type="match status" value="1"/>
</dbReference>
<reference evidence="15" key="1">
    <citation type="journal article" date="2020" name="mSystems">
        <title>Genome- and Community-Level Interaction Insights into Carbon Utilization and Element Cycling Functions of Hydrothermarchaeota in Hydrothermal Sediment.</title>
        <authorList>
            <person name="Zhou Z."/>
            <person name="Liu Y."/>
            <person name="Xu W."/>
            <person name="Pan J."/>
            <person name="Luo Z.H."/>
            <person name="Li M."/>
        </authorList>
    </citation>
    <scope>NUCLEOTIDE SEQUENCE [LARGE SCALE GENOMIC DNA]</scope>
    <source>
        <strain evidence="15">SpSt-961</strain>
    </source>
</reference>
<dbReference type="AlphaFoldDB" id="A0A7V3VTR4"/>
<comment type="similarity">
    <text evidence="2">Belongs to the Fur family.</text>
</comment>
<evidence type="ECO:0000256" key="13">
    <source>
        <dbReference type="PIRSR" id="PIRSR602481-1"/>
    </source>
</evidence>